<evidence type="ECO:0000313" key="1">
    <source>
        <dbReference type="EMBL" id="WAC03531.1"/>
    </source>
</evidence>
<keyword evidence="2" id="KW-1185">Reference proteome</keyword>
<dbReference type="AlphaFoldDB" id="A0A9E8SES8"/>
<dbReference type="EMBL" id="CP113088">
    <property type="protein sequence ID" value="WAC03531.1"/>
    <property type="molecule type" value="Genomic_DNA"/>
</dbReference>
<gene>
    <name evidence="1" type="ORF">N7U66_08645</name>
</gene>
<dbReference type="Proteomes" id="UP001164705">
    <property type="component" value="Chromosome"/>
</dbReference>
<dbReference type="RefSeq" id="WP_267678123.1">
    <property type="nucleotide sequence ID" value="NZ_CP113088.1"/>
</dbReference>
<protein>
    <submittedName>
        <fullName evidence="1">Uncharacterized protein</fullName>
    </submittedName>
</protein>
<name>A0A9E8SES8_9FLAO</name>
<sequence length="85" mass="9969">MSLRESVWQYGDMVTPIQRGDTGYLFPKENTFGILFNVISPLEKERITSKYHIKDMGIYNLNQASQGSKQYNERLLNTFYILTKK</sequence>
<reference evidence="1" key="1">
    <citation type="submission" date="2022-11" db="EMBL/GenBank/DDBJ databases">
        <title>Lacinutrix neustonica HL-RS19T sp. nov., isolated from the surface microlayer sample of brackish Lake Shihwa.</title>
        <authorList>
            <person name="Choi J.Y."/>
            <person name="Hwang C.Y."/>
        </authorList>
    </citation>
    <scope>NUCLEOTIDE SEQUENCE</scope>
    <source>
        <strain evidence="1">HL-RS19</strain>
    </source>
</reference>
<dbReference type="KEGG" id="lnu:N7U66_08645"/>
<accession>A0A9E8SES8</accession>
<evidence type="ECO:0000313" key="2">
    <source>
        <dbReference type="Proteomes" id="UP001164705"/>
    </source>
</evidence>
<proteinExistence type="predicted"/>
<organism evidence="1 2">
    <name type="scientific">Lacinutrix neustonica</name>
    <dbReference type="NCBI Taxonomy" id="2980107"/>
    <lineage>
        <taxon>Bacteria</taxon>
        <taxon>Pseudomonadati</taxon>
        <taxon>Bacteroidota</taxon>
        <taxon>Flavobacteriia</taxon>
        <taxon>Flavobacteriales</taxon>
        <taxon>Flavobacteriaceae</taxon>
        <taxon>Lacinutrix</taxon>
    </lineage>
</organism>